<dbReference type="InterPro" id="IPR008286">
    <property type="entry name" value="Prn/Lys/Arg_de-COase_C"/>
</dbReference>
<evidence type="ECO:0000259" key="6">
    <source>
        <dbReference type="Pfam" id="PF01276"/>
    </source>
</evidence>
<comment type="similarity">
    <text evidence="2">Belongs to the Orn/Lys/Arg decarboxylase class-I family.</text>
</comment>
<dbReference type="InterPro" id="IPR015424">
    <property type="entry name" value="PyrdxlP-dep_Trfase"/>
</dbReference>
<keyword evidence="3" id="KW-0210">Decarboxylase</keyword>
<reference evidence="8 9" key="1">
    <citation type="submission" date="2019-08" db="EMBL/GenBank/DDBJ databases">
        <title>In-depth cultivation of the pig gut microbiome towards novel bacterial diversity and tailored functional studies.</title>
        <authorList>
            <person name="Wylensek D."/>
            <person name="Hitch T.C.A."/>
            <person name="Clavel T."/>
        </authorList>
    </citation>
    <scope>NUCLEOTIDE SEQUENCE [LARGE SCALE GENOMIC DNA]</scope>
    <source>
        <strain evidence="8 9">WCA3-601-WT-6H</strain>
    </source>
</reference>
<dbReference type="InterPro" id="IPR000310">
    <property type="entry name" value="Orn/Lys/Arg_deCO2ase_major_dom"/>
</dbReference>
<feature type="domain" description="Orn/Lys/Arg decarboxylase C-terminal" evidence="7">
    <location>
        <begin position="390"/>
        <end position="455"/>
    </location>
</feature>
<evidence type="ECO:0000256" key="3">
    <source>
        <dbReference type="ARBA" id="ARBA00022793"/>
    </source>
</evidence>
<sequence>MGELYRRLKAYSETDEYPYHMPGHKRQVCGELPQEIMNIDITEIDGFDNLHAPEEILRRLQEEAARLYGAEESFYLVNGSTCGVLAAISAAVPKGGRLLMTRGGHKSAYHAAYLRNLTISYLYPEMMQEYDIYDAITPEQIAEALAKEPVPDAVFLVSPTYEGRIADIEKTAQIVHSKGIPLIVDEAHGAHLGLAEGLAKNSCQCGADLVIHSVHKTLPALTQSALLHVNGNRIDRDRLRRFLHIYQSSSPSYVLMAGIDNALQVVEEQGDYLFAKFQINYLRMLTELSECRNLSFLPLDARQDIGKLIIVSAKAGLSGQQIYDILLKKYHLQLEMAAPGYCLAMFTIGDGEEAYRRMTDALLAIDRDITAGKWQSRQKQDGREEEEISLYQLHPEVRMSLAQAWDAEKEEILLSQAVGRIAGDFVNLYPPGIPVLVPGEQIEETHCRQLAEYLKEDLNVQGVTKDAGYRITVVKNE</sequence>
<evidence type="ECO:0000256" key="4">
    <source>
        <dbReference type="ARBA" id="ARBA00022898"/>
    </source>
</evidence>
<dbReference type="EMBL" id="VUMU01000003">
    <property type="protein sequence ID" value="MST57297.1"/>
    <property type="molecule type" value="Genomic_DNA"/>
</dbReference>
<comment type="caution">
    <text evidence="8">The sequence shown here is derived from an EMBL/GenBank/DDBJ whole genome shotgun (WGS) entry which is preliminary data.</text>
</comment>
<comment type="cofactor">
    <cofactor evidence="1">
        <name>pyridoxal 5'-phosphate</name>
        <dbReference type="ChEBI" id="CHEBI:597326"/>
    </cofactor>
</comment>
<keyword evidence="9" id="KW-1185">Reference proteome</keyword>
<dbReference type="RefSeq" id="WP_154495277.1">
    <property type="nucleotide sequence ID" value="NZ_VUMU01000003.1"/>
</dbReference>
<evidence type="ECO:0000256" key="1">
    <source>
        <dbReference type="ARBA" id="ARBA00001933"/>
    </source>
</evidence>
<protein>
    <submittedName>
        <fullName evidence="8">Aminotransferase class V-fold PLP-dependent enzyme</fullName>
    </submittedName>
</protein>
<dbReference type="PANTHER" id="PTHR43277:SF3">
    <property type="entry name" value="DECARBOXYLASE, PUTATIVE-RELATED"/>
    <property type="match status" value="1"/>
</dbReference>
<proteinExistence type="inferred from homology"/>
<dbReference type="Pfam" id="PF01276">
    <property type="entry name" value="OKR_DC_1"/>
    <property type="match status" value="1"/>
</dbReference>
<name>A0A6L5YHY6_9FIRM</name>
<accession>A0A6L5YHY6</accession>
<dbReference type="InterPro" id="IPR052357">
    <property type="entry name" value="Orn_Lys_Arg_decarboxylase-I"/>
</dbReference>
<gene>
    <name evidence="8" type="ORF">FYJ59_03425</name>
</gene>
<dbReference type="PANTHER" id="PTHR43277">
    <property type="entry name" value="ARGININE DECARBOXYLASE"/>
    <property type="match status" value="1"/>
</dbReference>
<evidence type="ECO:0000313" key="9">
    <source>
        <dbReference type="Proteomes" id="UP000476055"/>
    </source>
</evidence>
<evidence type="ECO:0000256" key="2">
    <source>
        <dbReference type="ARBA" id="ARBA00010671"/>
    </source>
</evidence>
<dbReference type="SUPFAM" id="SSF53383">
    <property type="entry name" value="PLP-dependent transferases"/>
    <property type="match status" value="1"/>
</dbReference>
<keyword evidence="4" id="KW-0663">Pyridoxal phosphate</keyword>
<dbReference type="GO" id="GO:0016831">
    <property type="term" value="F:carboxy-lyase activity"/>
    <property type="evidence" value="ECO:0007669"/>
    <property type="project" value="UniProtKB-KW"/>
</dbReference>
<dbReference type="Gene3D" id="3.90.100.10">
    <property type="entry name" value="Orn/Lys/Arg decarboxylase, C-terminal domain"/>
    <property type="match status" value="1"/>
</dbReference>
<dbReference type="Pfam" id="PF03711">
    <property type="entry name" value="OKR_DC_1_C"/>
    <property type="match status" value="1"/>
</dbReference>
<dbReference type="AlphaFoldDB" id="A0A6L5YHY6"/>
<dbReference type="GO" id="GO:0008483">
    <property type="term" value="F:transaminase activity"/>
    <property type="evidence" value="ECO:0007669"/>
    <property type="project" value="UniProtKB-KW"/>
</dbReference>
<keyword evidence="8" id="KW-0808">Transferase</keyword>
<dbReference type="Gene3D" id="3.40.640.10">
    <property type="entry name" value="Type I PLP-dependent aspartate aminotransferase-like (Major domain)"/>
    <property type="match status" value="1"/>
</dbReference>
<dbReference type="Proteomes" id="UP000476055">
    <property type="component" value="Unassembled WGS sequence"/>
</dbReference>
<feature type="domain" description="Orn/Lys/Arg decarboxylases family 1 pyridoxal-P attachment site" evidence="6">
    <location>
        <begin position="4"/>
        <end position="269"/>
    </location>
</feature>
<keyword evidence="5" id="KW-0456">Lyase</keyword>
<evidence type="ECO:0000259" key="7">
    <source>
        <dbReference type="Pfam" id="PF03711"/>
    </source>
</evidence>
<evidence type="ECO:0000256" key="5">
    <source>
        <dbReference type="ARBA" id="ARBA00023239"/>
    </source>
</evidence>
<evidence type="ECO:0000313" key="8">
    <source>
        <dbReference type="EMBL" id="MST57297.1"/>
    </source>
</evidence>
<dbReference type="SUPFAM" id="SSF55904">
    <property type="entry name" value="Ornithine decarboxylase C-terminal domain"/>
    <property type="match status" value="1"/>
</dbReference>
<keyword evidence="8" id="KW-0032">Aminotransferase</keyword>
<organism evidence="8 9">
    <name type="scientific">Waltera intestinalis</name>
    <dbReference type="NCBI Taxonomy" id="2606635"/>
    <lineage>
        <taxon>Bacteria</taxon>
        <taxon>Bacillati</taxon>
        <taxon>Bacillota</taxon>
        <taxon>Clostridia</taxon>
        <taxon>Lachnospirales</taxon>
        <taxon>Lachnospiraceae</taxon>
        <taxon>Waltera</taxon>
    </lineage>
</organism>
<dbReference type="InterPro" id="IPR036633">
    <property type="entry name" value="Prn/Lys/Arg_de-COase_C_sf"/>
</dbReference>
<dbReference type="InterPro" id="IPR015421">
    <property type="entry name" value="PyrdxlP-dep_Trfase_major"/>
</dbReference>